<dbReference type="GO" id="GO:0007098">
    <property type="term" value="P:centrosome cycle"/>
    <property type="evidence" value="ECO:0007669"/>
    <property type="project" value="TreeGrafter"/>
</dbReference>
<feature type="domain" description="PB1" evidence="3">
    <location>
        <begin position="3"/>
        <end position="84"/>
    </location>
</feature>
<reference evidence="4" key="1">
    <citation type="submission" date="2016-01" db="EMBL/GenBank/DDBJ databases">
        <title>Reference transcriptome for the parasite Schistocephalus solidus: insights into the molecular evolution of parasitism.</title>
        <authorList>
            <person name="Hebert F.O."/>
            <person name="Grambauer S."/>
            <person name="Barber I."/>
            <person name="Landry C.R."/>
            <person name="Aubin-Horth N."/>
        </authorList>
    </citation>
    <scope>NUCLEOTIDE SEQUENCE</scope>
</reference>
<dbReference type="PROSITE" id="PS51745">
    <property type="entry name" value="PB1"/>
    <property type="match status" value="1"/>
</dbReference>
<dbReference type="Gene3D" id="3.10.20.90">
    <property type="entry name" value="Phosphatidylinositol 3-kinase Catalytic Subunit, Chain A, domain 1"/>
    <property type="match status" value="1"/>
</dbReference>
<dbReference type="InterPro" id="IPR051741">
    <property type="entry name" value="PAR6_homolog"/>
</dbReference>
<dbReference type="InterPro" id="IPR000270">
    <property type="entry name" value="PB1_dom"/>
</dbReference>
<feature type="region of interest" description="Disordered" evidence="1">
    <location>
        <begin position="248"/>
        <end position="328"/>
    </location>
</feature>
<sequence length="328" mass="35855">MPTLDVKSKFNAEFRRFSIDPSTIKSFEDLYNLLQRVHFLYNIRFVIQYVDPKENTLLPINNDKNCERALSVATNPLRILIQLKGESYGELRGYNAPNTVFLRKKPAELVRSIGSEKPKPGHQSITLLDDFHKVSSIIDDGTVPECMRRVHLIRKGSVPLGFYIRDGFSIRTTPNGVEQVPGVFISRLIPGGLAESTGLLAVKDEIIEVNGIEVYGKSLDQVTDMMIANSSNLIITVKPVNQKTCIRRAAPATSTLPNPGSASSLRTDTADNGPTKSNSLADSTSGKSSGSLRGTTTHSSKSSHKLPQSRSSTEFPGSVAEEPGVIDI</sequence>
<dbReference type="AlphaFoldDB" id="A0A0X3PV64"/>
<protein>
    <submittedName>
        <fullName evidence="4">Partitioning defective 6 homolog beta</fullName>
    </submittedName>
</protein>
<dbReference type="Gene3D" id="2.30.42.10">
    <property type="match status" value="1"/>
</dbReference>
<evidence type="ECO:0000256" key="1">
    <source>
        <dbReference type="SAM" id="MobiDB-lite"/>
    </source>
</evidence>
<dbReference type="SUPFAM" id="SSF50156">
    <property type="entry name" value="PDZ domain-like"/>
    <property type="match status" value="1"/>
</dbReference>
<feature type="compositionally biased region" description="Polar residues" evidence="1">
    <location>
        <begin position="252"/>
        <end position="294"/>
    </location>
</feature>
<dbReference type="SUPFAM" id="SSF54277">
    <property type="entry name" value="CAD &amp; PB1 domains"/>
    <property type="match status" value="1"/>
</dbReference>
<name>A0A0X3PV64_SCHSO</name>
<dbReference type="InterPro" id="IPR053793">
    <property type="entry name" value="PB1-like"/>
</dbReference>
<dbReference type="PROSITE" id="PS50106">
    <property type="entry name" value="PDZ"/>
    <property type="match status" value="1"/>
</dbReference>
<accession>A0A0X3PV64</accession>
<organism evidence="4">
    <name type="scientific">Schistocephalus solidus</name>
    <name type="common">Tapeworm</name>
    <dbReference type="NCBI Taxonomy" id="70667"/>
    <lineage>
        <taxon>Eukaryota</taxon>
        <taxon>Metazoa</taxon>
        <taxon>Spiralia</taxon>
        <taxon>Lophotrochozoa</taxon>
        <taxon>Platyhelminthes</taxon>
        <taxon>Cestoda</taxon>
        <taxon>Eucestoda</taxon>
        <taxon>Diphyllobothriidea</taxon>
        <taxon>Diphyllobothriidae</taxon>
        <taxon>Schistocephalus</taxon>
    </lineage>
</organism>
<dbReference type="SMART" id="SM00228">
    <property type="entry name" value="PDZ"/>
    <property type="match status" value="1"/>
</dbReference>
<evidence type="ECO:0000259" key="3">
    <source>
        <dbReference type="PROSITE" id="PS51745"/>
    </source>
</evidence>
<dbReference type="CDD" id="cd06718">
    <property type="entry name" value="PDZ_Par6-like"/>
    <property type="match status" value="1"/>
</dbReference>
<dbReference type="InterPro" id="IPR036034">
    <property type="entry name" value="PDZ_sf"/>
</dbReference>
<dbReference type="InterPro" id="IPR001478">
    <property type="entry name" value="PDZ"/>
</dbReference>
<dbReference type="Pfam" id="PF00595">
    <property type="entry name" value="PDZ"/>
    <property type="match status" value="1"/>
</dbReference>
<evidence type="ECO:0000259" key="2">
    <source>
        <dbReference type="PROSITE" id="PS50106"/>
    </source>
</evidence>
<dbReference type="Pfam" id="PF00564">
    <property type="entry name" value="PB1"/>
    <property type="match status" value="1"/>
</dbReference>
<proteinExistence type="predicted"/>
<dbReference type="EMBL" id="GEEE01007717">
    <property type="protein sequence ID" value="JAP55508.1"/>
    <property type="molecule type" value="Transcribed_RNA"/>
</dbReference>
<dbReference type="SMART" id="SM00666">
    <property type="entry name" value="PB1"/>
    <property type="match status" value="1"/>
</dbReference>
<gene>
    <name evidence="4" type="primary">PAR6B</name>
    <name evidence="4" type="ORF">TR125112</name>
</gene>
<evidence type="ECO:0000313" key="4">
    <source>
        <dbReference type="EMBL" id="JAP55508.1"/>
    </source>
</evidence>
<dbReference type="PANTHER" id="PTHR14102:SF11">
    <property type="entry name" value="LD29223P"/>
    <property type="match status" value="1"/>
</dbReference>
<feature type="domain" description="PDZ" evidence="2">
    <location>
        <begin position="149"/>
        <end position="241"/>
    </location>
</feature>
<dbReference type="PANTHER" id="PTHR14102">
    <property type="entry name" value="PAR-6-RELATED"/>
    <property type="match status" value="1"/>
</dbReference>
<feature type="compositionally biased region" description="Polar residues" evidence="1">
    <location>
        <begin position="306"/>
        <end position="315"/>
    </location>
</feature>